<organism evidence="1 2">
    <name type="scientific">Natribacillus halophilus</name>
    <dbReference type="NCBI Taxonomy" id="549003"/>
    <lineage>
        <taxon>Bacteria</taxon>
        <taxon>Bacillati</taxon>
        <taxon>Bacillota</taxon>
        <taxon>Bacilli</taxon>
        <taxon>Bacillales</taxon>
        <taxon>Bacillaceae</taxon>
        <taxon>Natribacillus</taxon>
    </lineage>
</organism>
<gene>
    <name evidence="1" type="ORF">SAMN04488123_108102</name>
</gene>
<dbReference type="AlphaFoldDB" id="A0A1G8PF86"/>
<dbReference type="InterPro" id="IPR029470">
    <property type="entry name" value="PDDEXK_4"/>
</dbReference>
<name>A0A1G8PF86_9BACI</name>
<dbReference type="Proteomes" id="UP000198853">
    <property type="component" value="Unassembled WGS sequence"/>
</dbReference>
<dbReference type="EMBL" id="FNEN01000008">
    <property type="protein sequence ID" value="SDI90996.1"/>
    <property type="molecule type" value="Genomic_DNA"/>
</dbReference>
<evidence type="ECO:0000313" key="2">
    <source>
        <dbReference type="Proteomes" id="UP000198853"/>
    </source>
</evidence>
<keyword evidence="2" id="KW-1185">Reference proteome</keyword>
<sequence>MNATPLEISLLDYHDVMIRREWRDIDVVAVSEMNRFVIVIENKVWSTESNHQLRKYRKSIQEEFPHYRPLFIFLTPDGASPSDEENWLSFDYDHLIDIIEKGMIVNEENLSQRIKLFLEQYITTVRRYIVDDRGNGWTSSKRILLFEFQNKNNKLTLYLKIGPGDPALRQNL</sequence>
<protein>
    <submittedName>
        <fullName evidence="1">PD-(D/E)XK nuclease superfamily protein</fullName>
    </submittedName>
</protein>
<dbReference type="Pfam" id="PF14281">
    <property type="entry name" value="PDDEXK_4"/>
    <property type="match status" value="1"/>
</dbReference>
<reference evidence="1 2" key="1">
    <citation type="submission" date="2016-10" db="EMBL/GenBank/DDBJ databases">
        <authorList>
            <person name="de Groot N.N."/>
        </authorList>
    </citation>
    <scope>NUCLEOTIDE SEQUENCE [LARGE SCALE GENOMIC DNA]</scope>
    <source>
        <strain evidence="1 2">DSM 21771</strain>
    </source>
</reference>
<proteinExistence type="predicted"/>
<accession>A0A1G8PF86</accession>
<dbReference type="OrthoDB" id="1453311at2"/>
<evidence type="ECO:0000313" key="1">
    <source>
        <dbReference type="EMBL" id="SDI90996.1"/>
    </source>
</evidence>